<feature type="binding site" evidence="3">
    <location>
        <position position="96"/>
    </location>
    <ligand>
        <name>Cu cation</name>
        <dbReference type="ChEBI" id="CHEBI:23378"/>
    </ligand>
</feature>
<keyword evidence="2 3" id="KW-0186">Copper</keyword>
<dbReference type="InterPro" id="IPR036249">
    <property type="entry name" value="Thioredoxin-like_sf"/>
</dbReference>
<evidence type="ECO:0000259" key="5">
    <source>
        <dbReference type="PROSITE" id="PS51352"/>
    </source>
</evidence>
<dbReference type="SUPFAM" id="SSF52833">
    <property type="entry name" value="Thioredoxin-like"/>
    <property type="match status" value="1"/>
</dbReference>
<dbReference type="PANTHER" id="PTHR12151:SF25">
    <property type="entry name" value="LINALOOL DEHYDRATASE_ISOMERASE DOMAIN-CONTAINING PROTEIN"/>
    <property type="match status" value="1"/>
</dbReference>
<dbReference type="AlphaFoldDB" id="A0A6J4HRG3"/>
<name>A0A6J4HRG3_9CHLR</name>
<feature type="disulfide bond" description="Redox-active" evidence="4">
    <location>
        <begin position="96"/>
        <end position="100"/>
    </location>
</feature>
<evidence type="ECO:0000256" key="3">
    <source>
        <dbReference type="PIRSR" id="PIRSR603782-1"/>
    </source>
</evidence>
<evidence type="ECO:0000256" key="4">
    <source>
        <dbReference type="PIRSR" id="PIRSR603782-2"/>
    </source>
</evidence>
<evidence type="ECO:0000256" key="2">
    <source>
        <dbReference type="ARBA" id="ARBA00023008"/>
    </source>
</evidence>
<sequence>MKDTVGPLEGTSTRGRWNVRLSVVALMLAVLLAACGGPGAAPAGETGSDSGASGGTRIEPPKALADFTLTSHTGATFGLRDLRGKPALLFFGYTNCPDICPTTMLEWKKVKNALGAEAGKVAFVFISVDGERDTPDVVKQFVQGYDSDFIGLTGDEATLRTIARDFGVAFKHDHDKESNPKNLVDHGSYSFLLDHDARLYTVYRYGIPAETISGDVQGLLRADAS</sequence>
<dbReference type="CDD" id="cd02968">
    <property type="entry name" value="SCO"/>
    <property type="match status" value="1"/>
</dbReference>
<gene>
    <name evidence="6" type="ORF">AVDCRST_MAG26-909</name>
</gene>
<dbReference type="Pfam" id="PF02630">
    <property type="entry name" value="SCO1-SenC"/>
    <property type="match status" value="1"/>
</dbReference>
<accession>A0A6J4HRG3</accession>
<proteinExistence type="inferred from homology"/>
<dbReference type="PROSITE" id="PS51352">
    <property type="entry name" value="THIOREDOXIN_2"/>
    <property type="match status" value="1"/>
</dbReference>
<dbReference type="EMBL" id="CADCTK010000209">
    <property type="protein sequence ID" value="CAA9229794.1"/>
    <property type="molecule type" value="Genomic_DNA"/>
</dbReference>
<reference evidence="6" key="1">
    <citation type="submission" date="2020-02" db="EMBL/GenBank/DDBJ databases">
        <authorList>
            <person name="Meier V. D."/>
        </authorList>
    </citation>
    <scope>NUCLEOTIDE SEQUENCE</scope>
    <source>
        <strain evidence="6">AVDCRST_MAG26</strain>
    </source>
</reference>
<dbReference type="GO" id="GO:0046872">
    <property type="term" value="F:metal ion binding"/>
    <property type="evidence" value="ECO:0007669"/>
    <property type="project" value="UniProtKB-KW"/>
</dbReference>
<organism evidence="6">
    <name type="scientific">uncultured Chloroflexia bacterium</name>
    <dbReference type="NCBI Taxonomy" id="1672391"/>
    <lineage>
        <taxon>Bacteria</taxon>
        <taxon>Bacillati</taxon>
        <taxon>Chloroflexota</taxon>
        <taxon>Chloroflexia</taxon>
        <taxon>environmental samples</taxon>
    </lineage>
</organism>
<dbReference type="InterPro" id="IPR013766">
    <property type="entry name" value="Thioredoxin_domain"/>
</dbReference>
<keyword evidence="3" id="KW-0479">Metal-binding</keyword>
<evidence type="ECO:0000313" key="6">
    <source>
        <dbReference type="EMBL" id="CAA9229794.1"/>
    </source>
</evidence>
<comment type="similarity">
    <text evidence="1">Belongs to the SCO1/2 family.</text>
</comment>
<evidence type="ECO:0000256" key="1">
    <source>
        <dbReference type="ARBA" id="ARBA00010996"/>
    </source>
</evidence>
<feature type="binding site" evidence="3">
    <location>
        <position position="186"/>
    </location>
    <ligand>
        <name>Cu cation</name>
        <dbReference type="ChEBI" id="CHEBI:23378"/>
    </ligand>
</feature>
<feature type="domain" description="Thioredoxin" evidence="5">
    <location>
        <begin position="58"/>
        <end position="221"/>
    </location>
</feature>
<feature type="binding site" evidence="3">
    <location>
        <position position="100"/>
    </location>
    <ligand>
        <name>Cu cation</name>
        <dbReference type="ChEBI" id="CHEBI:23378"/>
    </ligand>
</feature>
<dbReference type="Gene3D" id="3.40.30.10">
    <property type="entry name" value="Glutaredoxin"/>
    <property type="match status" value="1"/>
</dbReference>
<keyword evidence="4" id="KW-1015">Disulfide bond</keyword>
<dbReference type="PANTHER" id="PTHR12151">
    <property type="entry name" value="ELECTRON TRANSPORT PROTIN SCO1/SENC FAMILY MEMBER"/>
    <property type="match status" value="1"/>
</dbReference>
<dbReference type="PROSITE" id="PS51257">
    <property type="entry name" value="PROKAR_LIPOPROTEIN"/>
    <property type="match status" value="1"/>
</dbReference>
<protein>
    <submittedName>
        <fullName evidence="6">Cytochrome oxidase biogenesis protein Sco1/SenC/PrrC, thiol-disulfide reductase involved in Cu(I) insertion into CoxII Cu(A) center</fullName>
    </submittedName>
</protein>
<dbReference type="InterPro" id="IPR003782">
    <property type="entry name" value="SCO1/SenC"/>
</dbReference>